<comment type="cofactor">
    <cofactor evidence="5">
        <name>Mg(2+)</name>
        <dbReference type="ChEBI" id="CHEBI:18420"/>
    </cofactor>
</comment>
<evidence type="ECO:0000313" key="6">
    <source>
        <dbReference type="EMBL" id="EKE43923.1"/>
    </source>
</evidence>
<dbReference type="PATRIC" id="fig|1231392.3.peg.1914"/>
<accession>K2H8K8</accession>
<evidence type="ECO:0000256" key="3">
    <source>
        <dbReference type="ARBA" id="ARBA00022801"/>
    </source>
</evidence>
<feature type="binding site" evidence="5">
    <location>
        <position position="94"/>
    </location>
    <ligand>
        <name>Mg(2+)</name>
        <dbReference type="ChEBI" id="CHEBI:18420"/>
        <label>1</label>
        <note>catalytic</note>
    </ligand>
</feature>
<dbReference type="GO" id="GO:0046854">
    <property type="term" value="P:phosphatidylinositol phosphate biosynthetic process"/>
    <property type="evidence" value="ECO:0007669"/>
    <property type="project" value="InterPro"/>
</dbReference>
<evidence type="ECO:0000256" key="2">
    <source>
        <dbReference type="ARBA" id="ARBA00022723"/>
    </source>
</evidence>
<comment type="caution">
    <text evidence="6">The sequence shown here is derived from an EMBL/GenBank/DDBJ whole genome shotgun (WGS) entry which is preliminary data.</text>
</comment>
<dbReference type="GO" id="GO:0006020">
    <property type="term" value="P:inositol metabolic process"/>
    <property type="evidence" value="ECO:0007669"/>
    <property type="project" value="TreeGrafter"/>
</dbReference>
<evidence type="ECO:0000256" key="1">
    <source>
        <dbReference type="ARBA" id="ARBA00009759"/>
    </source>
</evidence>
<proteinExistence type="inferred from homology"/>
<dbReference type="eggNOG" id="COG0483">
    <property type="taxonomic scope" value="Bacteria"/>
</dbReference>
<dbReference type="PANTHER" id="PTHR20854">
    <property type="entry name" value="INOSITOL MONOPHOSPHATASE"/>
    <property type="match status" value="1"/>
</dbReference>
<dbReference type="STRING" id="1231392.OCGS_1904"/>
<feature type="binding site" evidence="5">
    <location>
        <position position="92"/>
    </location>
    <ligand>
        <name>Mg(2+)</name>
        <dbReference type="ChEBI" id="CHEBI:18420"/>
        <label>1</label>
        <note>catalytic</note>
    </ligand>
</feature>
<keyword evidence="2 5" id="KW-0479">Metal-binding</keyword>
<dbReference type="CDD" id="cd01641">
    <property type="entry name" value="Bacterial_IMPase_like_1"/>
    <property type="match status" value="1"/>
</dbReference>
<reference evidence="6 7" key="1">
    <citation type="journal article" date="2012" name="J. Bacteriol.">
        <title>Draft Genome Sequence of Oceaniovalibus guishaninsula JLT2003T.</title>
        <authorList>
            <person name="Tang K."/>
            <person name="Liu K."/>
            <person name="Jiao N."/>
        </authorList>
    </citation>
    <scope>NUCLEOTIDE SEQUENCE [LARGE SCALE GENOMIC DNA]</scope>
    <source>
        <strain evidence="6 7">JLT2003</strain>
    </source>
</reference>
<dbReference type="GO" id="GO:0008934">
    <property type="term" value="F:inositol monophosphate 1-phosphatase activity"/>
    <property type="evidence" value="ECO:0007669"/>
    <property type="project" value="TreeGrafter"/>
</dbReference>
<organism evidence="6 7">
    <name type="scientific">Oceaniovalibus guishaninsula JLT2003</name>
    <dbReference type="NCBI Taxonomy" id="1231392"/>
    <lineage>
        <taxon>Bacteria</taxon>
        <taxon>Pseudomonadati</taxon>
        <taxon>Pseudomonadota</taxon>
        <taxon>Alphaproteobacteria</taxon>
        <taxon>Rhodobacterales</taxon>
        <taxon>Roseobacteraceae</taxon>
        <taxon>Oceaniovalibus</taxon>
    </lineage>
</organism>
<dbReference type="Proteomes" id="UP000006765">
    <property type="component" value="Unassembled WGS sequence"/>
</dbReference>
<dbReference type="Gene3D" id="3.40.190.80">
    <property type="match status" value="1"/>
</dbReference>
<dbReference type="AlphaFoldDB" id="K2H8K8"/>
<gene>
    <name evidence="6" type="ORF">OCGS_1904</name>
</gene>
<dbReference type="PANTHER" id="PTHR20854:SF4">
    <property type="entry name" value="INOSITOL-1-MONOPHOSPHATASE-RELATED"/>
    <property type="match status" value="1"/>
</dbReference>
<dbReference type="GO" id="GO:0007165">
    <property type="term" value="P:signal transduction"/>
    <property type="evidence" value="ECO:0007669"/>
    <property type="project" value="TreeGrafter"/>
</dbReference>
<keyword evidence="7" id="KW-1185">Reference proteome</keyword>
<evidence type="ECO:0000256" key="4">
    <source>
        <dbReference type="ARBA" id="ARBA00022842"/>
    </source>
</evidence>
<dbReference type="SUPFAM" id="SSF56655">
    <property type="entry name" value="Carbohydrate phosphatase"/>
    <property type="match status" value="1"/>
</dbReference>
<feature type="binding site" evidence="5">
    <location>
        <position position="95"/>
    </location>
    <ligand>
        <name>Mg(2+)</name>
        <dbReference type="ChEBI" id="CHEBI:18420"/>
        <label>1</label>
        <note>catalytic</note>
    </ligand>
</feature>
<dbReference type="GO" id="GO:0046872">
    <property type="term" value="F:metal ion binding"/>
    <property type="evidence" value="ECO:0007669"/>
    <property type="project" value="UniProtKB-KW"/>
</dbReference>
<dbReference type="Gene3D" id="3.30.540.10">
    <property type="entry name" value="Fructose-1,6-Bisphosphatase, subunit A, domain 1"/>
    <property type="match status" value="1"/>
</dbReference>
<dbReference type="PRINTS" id="PR00377">
    <property type="entry name" value="IMPHPHTASES"/>
</dbReference>
<name>K2H8K8_9RHOB</name>
<dbReference type="OrthoDB" id="9785695at2"/>
<feature type="binding site" evidence="5">
    <location>
        <position position="218"/>
    </location>
    <ligand>
        <name>Mg(2+)</name>
        <dbReference type="ChEBI" id="CHEBI:18420"/>
        <label>1</label>
        <note>catalytic</note>
    </ligand>
</feature>
<evidence type="ECO:0000313" key="7">
    <source>
        <dbReference type="Proteomes" id="UP000006765"/>
    </source>
</evidence>
<dbReference type="InterPro" id="IPR020550">
    <property type="entry name" value="Inositol_monophosphatase_CS"/>
</dbReference>
<protein>
    <submittedName>
        <fullName evidence="6">Putative inositol-1-monophosphatase</fullName>
    </submittedName>
</protein>
<comment type="similarity">
    <text evidence="1">Belongs to the inositol monophosphatase superfamily.</text>
</comment>
<dbReference type="InterPro" id="IPR020583">
    <property type="entry name" value="Inositol_monoP_metal-BS"/>
</dbReference>
<dbReference type="PROSITE" id="PS00630">
    <property type="entry name" value="IMP_2"/>
    <property type="match status" value="1"/>
</dbReference>
<feature type="binding site" evidence="5">
    <location>
        <position position="76"/>
    </location>
    <ligand>
        <name>Mg(2+)</name>
        <dbReference type="ChEBI" id="CHEBI:18420"/>
        <label>1</label>
        <note>catalytic</note>
    </ligand>
</feature>
<dbReference type="RefSeq" id="WP_007427056.1">
    <property type="nucleotide sequence ID" value="NZ_AMGO01000046.1"/>
</dbReference>
<dbReference type="PROSITE" id="PS00629">
    <property type="entry name" value="IMP_1"/>
    <property type="match status" value="1"/>
</dbReference>
<dbReference type="InterPro" id="IPR000760">
    <property type="entry name" value="Inositol_monophosphatase-like"/>
</dbReference>
<evidence type="ECO:0000256" key="5">
    <source>
        <dbReference type="PIRSR" id="PIRSR600760-2"/>
    </source>
</evidence>
<dbReference type="Pfam" id="PF00459">
    <property type="entry name" value="Inositol_P"/>
    <property type="match status" value="1"/>
</dbReference>
<dbReference type="EMBL" id="AMGO01000046">
    <property type="protein sequence ID" value="EKE43923.1"/>
    <property type="molecule type" value="Genomic_DNA"/>
</dbReference>
<sequence>MTRTDPALLTDLARTALAMADAARPAVLAHFRRRDLAASSKEADRFDPVTEGDRACERALRDALARLRPDDAVLGEEYGATPGTSGLTWILDPIDGTRAYLSGAPSWGVLIAVADDAGPILGLIDQPWTGERFFGGPDAAWLDSPHGRVPLATRRRTLDDATLFSTFPEIGTPSDRAAFDRVAAQVRLTRYGLDCYAYGLLAAGHIDLVVEAGLQSYDIAAPLAVVKAAGGVVTDWRGGPVWRGGNVVAAGCPELHRKVLDLLATAG</sequence>
<keyword evidence="4 5" id="KW-0460">Magnesium</keyword>
<keyword evidence="3" id="KW-0378">Hydrolase</keyword>